<reference evidence="3" key="1">
    <citation type="submission" date="2021-03" db="EMBL/GenBank/DDBJ databases">
        <authorList>
            <person name="So Y."/>
        </authorList>
    </citation>
    <scope>NUCLEOTIDE SEQUENCE</scope>
    <source>
        <strain evidence="3">SG15</strain>
    </source>
</reference>
<dbReference type="InterPro" id="IPR000620">
    <property type="entry name" value="EamA_dom"/>
</dbReference>
<name>A0A940MWB7_9PROT</name>
<feature type="transmembrane region" description="Helical" evidence="1">
    <location>
        <begin position="80"/>
        <end position="99"/>
    </location>
</feature>
<keyword evidence="1" id="KW-0812">Transmembrane</keyword>
<sequence length="326" mass="34156">MEGSIAAAFAAARQEGPEPEAPPAALTRAWRAGRSGANRIGGRRCLRGPLLLLGSLALFAVLDANSKLLSGGYHVSQVLAFRYAVLLALLVLAGLLGLVRADGPTGLTSRRPRAQLFRAALMVGSGAGFFLSLRSLPMAEGYLVYFTAPFMVLGLFRLILKEPVPGRAWIWCGVGFLGVLVALSPGISAGAPWAAYGWGLFGSLCHAMIMVMNRSLRHEPGMARLTLWSAGPALPLLLPWAAVEWRTPSLSDALALSANGVLAGGAMVGLAAAFRHASAGRLAPLEFTALLFAVAADVLVWGVWPPAVVWLGAAIVAFAGVMAQRR</sequence>
<dbReference type="PANTHER" id="PTHR22911:SF103">
    <property type="entry name" value="BLR2811 PROTEIN"/>
    <property type="match status" value="1"/>
</dbReference>
<feature type="transmembrane region" description="Helical" evidence="1">
    <location>
        <begin position="254"/>
        <end position="275"/>
    </location>
</feature>
<keyword evidence="1" id="KW-1133">Transmembrane helix</keyword>
<comment type="caution">
    <text evidence="3">The sequence shown here is derived from an EMBL/GenBank/DDBJ whole genome shotgun (WGS) entry which is preliminary data.</text>
</comment>
<evidence type="ECO:0000256" key="1">
    <source>
        <dbReference type="SAM" id="Phobius"/>
    </source>
</evidence>
<gene>
    <name evidence="3" type="ORF">J5Y10_02715</name>
</gene>
<evidence type="ECO:0000313" key="3">
    <source>
        <dbReference type="EMBL" id="MBP0491686.1"/>
    </source>
</evidence>
<protein>
    <submittedName>
        <fullName evidence="3">DMT family transporter</fullName>
    </submittedName>
</protein>
<keyword evidence="4" id="KW-1185">Reference proteome</keyword>
<evidence type="ECO:0000313" key="4">
    <source>
        <dbReference type="Proteomes" id="UP000677537"/>
    </source>
</evidence>
<accession>A0A940MWB7</accession>
<dbReference type="EMBL" id="JAGIZA010000002">
    <property type="protein sequence ID" value="MBP0491686.1"/>
    <property type="molecule type" value="Genomic_DNA"/>
</dbReference>
<organism evidence="3 4">
    <name type="scientific">Roseomonas indoligenes</name>
    <dbReference type="NCBI Taxonomy" id="2820811"/>
    <lineage>
        <taxon>Bacteria</taxon>
        <taxon>Pseudomonadati</taxon>
        <taxon>Pseudomonadota</taxon>
        <taxon>Alphaproteobacteria</taxon>
        <taxon>Acetobacterales</taxon>
        <taxon>Roseomonadaceae</taxon>
        <taxon>Roseomonas</taxon>
    </lineage>
</organism>
<evidence type="ECO:0000259" key="2">
    <source>
        <dbReference type="Pfam" id="PF00892"/>
    </source>
</evidence>
<dbReference type="Pfam" id="PF00892">
    <property type="entry name" value="EamA"/>
    <property type="match status" value="1"/>
</dbReference>
<feature type="transmembrane region" description="Helical" evidence="1">
    <location>
        <begin position="225"/>
        <end position="242"/>
    </location>
</feature>
<keyword evidence="1" id="KW-0472">Membrane</keyword>
<dbReference type="AlphaFoldDB" id="A0A940MWB7"/>
<dbReference type="SUPFAM" id="SSF103481">
    <property type="entry name" value="Multidrug resistance efflux transporter EmrE"/>
    <property type="match status" value="2"/>
</dbReference>
<feature type="transmembrane region" description="Helical" evidence="1">
    <location>
        <begin position="169"/>
        <end position="187"/>
    </location>
</feature>
<feature type="domain" description="EamA" evidence="2">
    <location>
        <begin position="195"/>
        <end position="319"/>
    </location>
</feature>
<feature type="transmembrane region" description="Helical" evidence="1">
    <location>
        <begin position="193"/>
        <end position="213"/>
    </location>
</feature>
<feature type="transmembrane region" description="Helical" evidence="1">
    <location>
        <begin position="307"/>
        <end position="323"/>
    </location>
</feature>
<dbReference type="Proteomes" id="UP000677537">
    <property type="component" value="Unassembled WGS sequence"/>
</dbReference>
<dbReference type="InterPro" id="IPR037185">
    <property type="entry name" value="EmrE-like"/>
</dbReference>
<dbReference type="PANTHER" id="PTHR22911">
    <property type="entry name" value="ACYL-MALONYL CONDENSING ENZYME-RELATED"/>
    <property type="match status" value="1"/>
</dbReference>
<feature type="transmembrane region" description="Helical" evidence="1">
    <location>
        <begin position="119"/>
        <end position="136"/>
    </location>
</feature>
<proteinExistence type="predicted"/>
<feature type="transmembrane region" description="Helical" evidence="1">
    <location>
        <begin position="142"/>
        <end position="160"/>
    </location>
</feature>
<dbReference type="GO" id="GO:0016020">
    <property type="term" value="C:membrane"/>
    <property type="evidence" value="ECO:0007669"/>
    <property type="project" value="InterPro"/>
</dbReference>
<feature type="transmembrane region" description="Helical" evidence="1">
    <location>
        <begin position="49"/>
        <end position="68"/>
    </location>
</feature>
<feature type="transmembrane region" description="Helical" evidence="1">
    <location>
        <begin position="282"/>
        <end position="301"/>
    </location>
</feature>